<dbReference type="EMBL" id="FNCG01000001">
    <property type="protein sequence ID" value="SDF83767.1"/>
    <property type="molecule type" value="Genomic_DNA"/>
</dbReference>
<sequence length="195" mass="22538">MPIRDTGAEQLIKDTAKNIFFAEGRLHANTQDIADAAGVSRTLLNYYFRTKDVLIEQVFKEAMLALTTRLDAVMASDMPFKSKVESFIELFLTEANNYPYQETFLITEINSNICKYTNEARPHHINKFMEQISAEMEAGNIEQMDPMHFVLNLFSLMSYPLIMGPIYKKAFNLSNESYTCLINERKKMICKMIFQ</sequence>
<protein>
    <submittedName>
        <fullName evidence="4">DNA-binding transcriptional regulator, AcrR family</fullName>
    </submittedName>
</protein>
<dbReference type="Proteomes" id="UP000199705">
    <property type="component" value="Unassembled WGS sequence"/>
</dbReference>
<evidence type="ECO:0000313" key="4">
    <source>
        <dbReference type="EMBL" id="SDF83767.1"/>
    </source>
</evidence>
<keyword evidence="1 2" id="KW-0238">DNA-binding</keyword>
<dbReference type="SUPFAM" id="SSF46689">
    <property type="entry name" value="Homeodomain-like"/>
    <property type="match status" value="1"/>
</dbReference>
<organism evidence="4 5">
    <name type="scientific">Mucilaginibacter gossypii</name>
    <dbReference type="NCBI Taxonomy" id="551996"/>
    <lineage>
        <taxon>Bacteria</taxon>
        <taxon>Pseudomonadati</taxon>
        <taxon>Bacteroidota</taxon>
        <taxon>Sphingobacteriia</taxon>
        <taxon>Sphingobacteriales</taxon>
        <taxon>Sphingobacteriaceae</taxon>
        <taxon>Mucilaginibacter</taxon>
    </lineage>
</organism>
<dbReference type="InterPro" id="IPR001647">
    <property type="entry name" value="HTH_TetR"/>
</dbReference>
<evidence type="ECO:0000313" key="5">
    <source>
        <dbReference type="Proteomes" id="UP000199705"/>
    </source>
</evidence>
<proteinExistence type="predicted"/>
<dbReference type="Gene3D" id="1.10.357.10">
    <property type="entry name" value="Tetracycline Repressor, domain 2"/>
    <property type="match status" value="1"/>
</dbReference>
<name>A0A1G7PCE6_9SPHI</name>
<feature type="DNA-binding region" description="H-T-H motif" evidence="2">
    <location>
        <begin position="29"/>
        <end position="48"/>
    </location>
</feature>
<dbReference type="STRING" id="551996.SAMN05192573_101508"/>
<evidence type="ECO:0000256" key="1">
    <source>
        <dbReference type="ARBA" id="ARBA00023125"/>
    </source>
</evidence>
<dbReference type="GO" id="GO:0003677">
    <property type="term" value="F:DNA binding"/>
    <property type="evidence" value="ECO:0007669"/>
    <property type="project" value="UniProtKB-UniRule"/>
</dbReference>
<evidence type="ECO:0000259" key="3">
    <source>
        <dbReference type="PROSITE" id="PS50977"/>
    </source>
</evidence>
<dbReference type="InterPro" id="IPR009057">
    <property type="entry name" value="Homeodomain-like_sf"/>
</dbReference>
<gene>
    <name evidence="4" type="ORF">SAMN05192573_101508</name>
</gene>
<feature type="domain" description="HTH tetR-type" evidence="3">
    <location>
        <begin position="6"/>
        <end position="66"/>
    </location>
</feature>
<dbReference type="RefSeq" id="WP_091162716.1">
    <property type="nucleotide sequence ID" value="NZ_FNCG01000001.1"/>
</dbReference>
<dbReference type="AlphaFoldDB" id="A0A1G7PCE6"/>
<dbReference type="Pfam" id="PF00440">
    <property type="entry name" value="TetR_N"/>
    <property type="match status" value="1"/>
</dbReference>
<evidence type="ECO:0000256" key="2">
    <source>
        <dbReference type="PROSITE-ProRule" id="PRU00335"/>
    </source>
</evidence>
<keyword evidence="5" id="KW-1185">Reference proteome</keyword>
<accession>A0A1G7PCE6</accession>
<reference evidence="5" key="1">
    <citation type="submission" date="2016-10" db="EMBL/GenBank/DDBJ databases">
        <authorList>
            <person name="Varghese N."/>
            <person name="Submissions S."/>
        </authorList>
    </citation>
    <scope>NUCLEOTIDE SEQUENCE [LARGE SCALE GENOMIC DNA]</scope>
    <source>
        <strain evidence="5">Gh-67</strain>
    </source>
</reference>
<dbReference type="PROSITE" id="PS50977">
    <property type="entry name" value="HTH_TETR_2"/>
    <property type="match status" value="1"/>
</dbReference>